<dbReference type="EMBL" id="GL890973">
    <property type="protein sequence ID" value="EGJ28515.1"/>
    <property type="molecule type" value="Genomic_DNA"/>
</dbReference>
<accession>F4Y339</accession>
<evidence type="ECO:0000313" key="1">
    <source>
        <dbReference type="EMBL" id="EGJ28515.1"/>
    </source>
</evidence>
<gene>
    <name evidence="1" type="ORF">LYNGBM3L_72330</name>
</gene>
<name>F4Y339_9CYAN</name>
<protein>
    <submittedName>
        <fullName evidence="1">Uncharacterized protein</fullName>
    </submittedName>
</protein>
<sequence length="57" mass="6271">MGRSPLFFGLLPHVYFETGVVLLYALDFGKHSAVSRQPLATDPKLIAPQVAWSQAQT</sequence>
<dbReference type="AlphaFoldDB" id="F4Y339"/>
<organism evidence="1 2">
    <name type="scientific">Moorena producens 3L</name>
    <dbReference type="NCBI Taxonomy" id="489825"/>
    <lineage>
        <taxon>Bacteria</taxon>
        <taxon>Bacillati</taxon>
        <taxon>Cyanobacteriota</taxon>
        <taxon>Cyanophyceae</taxon>
        <taxon>Coleofasciculales</taxon>
        <taxon>Coleofasciculaceae</taxon>
        <taxon>Moorena</taxon>
    </lineage>
</organism>
<reference evidence="2" key="1">
    <citation type="journal article" date="2011" name="Proc. Natl. Acad. Sci. U.S.A.">
        <title>Genomic insights into the physiology and ecology of the marine filamentous cyanobacterium Lyngbya majuscula.</title>
        <authorList>
            <person name="Jones A.C."/>
            <person name="Monroe E.A."/>
            <person name="Podell S."/>
            <person name="Hess W.R."/>
            <person name="Klages S."/>
            <person name="Esquenazi E."/>
            <person name="Niessen S."/>
            <person name="Hoover H."/>
            <person name="Rothmann M."/>
            <person name="Lasken R.S."/>
            <person name="Yates J.R.III."/>
            <person name="Reinhardt R."/>
            <person name="Kube M."/>
            <person name="Burkart M.D."/>
            <person name="Allen E.E."/>
            <person name="Dorrestein P.C."/>
            <person name="Gerwick W.H."/>
            <person name="Gerwick L."/>
        </authorList>
    </citation>
    <scope>NUCLEOTIDE SEQUENCE [LARGE SCALE GENOMIC DNA]</scope>
    <source>
        <strain evidence="2">3L</strain>
    </source>
</reference>
<proteinExistence type="predicted"/>
<dbReference type="HOGENOM" id="CLU_2991793_0_0_3"/>
<dbReference type="Proteomes" id="UP000003959">
    <property type="component" value="Unassembled WGS sequence"/>
</dbReference>
<evidence type="ECO:0000313" key="2">
    <source>
        <dbReference type="Proteomes" id="UP000003959"/>
    </source>
</evidence>
<keyword evidence="2" id="KW-1185">Reference proteome</keyword>